<proteinExistence type="predicted"/>
<dbReference type="RefSeq" id="WP_257099579.1">
    <property type="nucleotide sequence ID" value="NZ_JANILD010000009.1"/>
</dbReference>
<reference evidence="1" key="1">
    <citation type="submission" date="2022-07" db="EMBL/GenBank/DDBJ databases">
        <title>Bacterial species isolated from the porcine tonsil microbiota.</title>
        <authorList>
            <person name="Oliveira I.M.F."/>
        </authorList>
    </citation>
    <scope>NUCLEOTIDE SEQUENCE</scope>
    <source>
        <strain evidence="1">8QC2O2</strain>
    </source>
</reference>
<dbReference type="Gene3D" id="1.10.10.60">
    <property type="entry name" value="Homeodomain-like"/>
    <property type="match status" value="1"/>
</dbReference>
<protein>
    <submittedName>
        <fullName evidence="1">Uncharacterized protein</fullName>
    </submittedName>
</protein>
<evidence type="ECO:0000313" key="1">
    <source>
        <dbReference type="EMBL" id="MCQ9304912.1"/>
    </source>
</evidence>
<organism evidence="1 2">
    <name type="scientific">Mammaliicoccus sciuri</name>
    <name type="common">Staphylococcus sciuri</name>
    <dbReference type="NCBI Taxonomy" id="1296"/>
    <lineage>
        <taxon>Bacteria</taxon>
        <taxon>Bacillati</taxon>
        <taxon>Bacillota</taxon>
        <taxon>Bacilli</taxon>
        <taxon>Bacillales</taxon>
        <taxon>Staphylococcaceae</taxon>
        <taxon>Mammaliicoccus</taxon>
    </lineage>
</organism>
<dbReference type="InterPro" id="IPR009057">
    <property type="entry name" value="Homeodomain-like_sf"/>
</dbReference>
<evidence type="ECO:0000313" key="2">
    <source>
        <dbReference type="Proteomes" id="UP001204068"/>
    </source>
</evidence>
<dbReference type="SUPFAM" id="SSF46689">
    <property type="entry name" value="Homeodomain-like"/>
    <property type="match status" value="1"/>
</dbReference>
<comment type="caution">
    <text evidence="1">The sequence shown here is derived from an EMBL/GenBank/DDBJ whole genome shotgun (WGS) entry which is preliminary data.</text>
</comment>
<dbReference type="EMBL" id="JANILD010000009">
    <property type="protein sequence ID" value="MCQ9304912.1"/>
    <property type="molecule type" value="Genomic_DNA"/>
</dbReference>
<dbReference type="Proteomes" id="UP001204068">
    <property type="component" value="Unassembled WGS sequence"/>
</dbReference>
<dbReference type="AlphaFoldDB" id="A0AAW5LPH8"/>
<gene>
    <name evidence="1" type="ORF">NQ032_14980</name>
</gene>
<accession>A0AAW5LPH8</accession>
<name>A0AAW5LPH8_MAMSC</name>
<sequence>MDGIKRNQIRDKIMMYLERNDKAKLKEYEKGYLETKEILAELNVSRQNLYLALWDEYPNVIENRKRNKSNAFKYLITQIKNNIPIEYVSFDSKSYFGKNSVFHTLTLDKQKERIRVNFKYYKDELEGFVFIRKKTLYTWYRDYNIVEELKNGNLTITQLSKKYKTPNANISKLKKNYEEGKRFKVKVPIEQEKAFFRNIKIYDQYITGTSIKQLAKEYDVSEEICNKIIGSLKDVQSDLDEIIKS</sequence>